<sequence length="511" mass="57314">MKDNRDQWKVLRFIIISLNKLTVQLKKIVGRVNQNREGKYSDSIIAMVAGGLSLVLLVLMLFVPPFLGMSDDGSFARVINPAGIYHMEAASENLYFNYYVREYLSLAPEGGVLTGITCQRAMIYTAKWLDSIFTRDSIFDLRFLALLYALLYIPAVMLLVKQAAARAKTFTECMVIGLVGVVIFSDVSYVTYFSSFFTEPLVFVSMLICTGSALALQKEKHNIFYLVLYTLFGMALTTIEDKYAAAGLILGLLGVKFVFVNKALLWRIGCITAVLSLFLSTMFSVSYAPSSFTTSGKFHAMTRGVLLQSTDPEKTLEEFGIDSSYSILADASSNDRYPLIKPDSRDLLEGFYDRYSPAKIAFFYLRHPTALVAMLDISVKAAFNFRRDFSGNYEKSAGMPKKAKSLFWSAWSSFKANSLPKTIGFLAVLLLALILLFRQKAVRLAGSYRLRSSIPLEVMLIIFLMGISNAIVTIVNSGDTEMTRHLFLFSVTLDIIMYYSFSELLHKLRIL</sequence>
<evidence type="ECO:0000313" key="3">
    <source>
        <dbReference type="Proteomes" id="UP000191554"/>
    </source>
</evidence>
<organism evidence="2 3">
    <name type="scientific">Ruminiclostridium hungatei</name>
    <name type="common">Clostridium hungatei</name>
    <dbReference type="NCBI Taxonomy" id="48256"/>
    <lineage>
        <taxon>Bacteria</taxon>
        <taxon>Bacillati</taxon>
        <taxon>Bacillota</taxon>
        <taxon>Clostridia</taxon>
        <taxon>Eubacteriales</taxon>
        <taxon>Oscillospiraceae</taxon>
        <taxon>Ruminiclostridium</taxon>
    </lineage>
</organism>
<dbReference type="Proteomes" id="UP000191554">
    <property type="component" value="Unassembled WGS sequence"/>
</dbReference>
<keyword evidence="1" id="KW-0472">Membrane</keyword>
<keyword evidence="3" id="KW-1185">Reference proteome</keyword>
<feature type="transmembrane region" description="Helical" evidence="1">
    <location>
        <begin position="141"/>
        <end position="160"/>
    </location>
</feature>
<keyword evidence="1" id="KW-0812">Transmembrane</keyword>
<feature type="transmembrane region" description="Helical" evidence="1">
    <location>
        <begin position="223"/>
        <end position="239"/>
    </location>
</feature>
<proteinExistence type="predicted"/>
<dbReference type="RefSeq" id="WP_080063601.1">
    <property type="nucleotide sequence ID" value="NZ_MZGX01000006.1"/>
</dbReference>
<dbReference type="STRING" id="48256.CLHUN_11440"/>
<reference evidence="2 3" key="1">
    <citation type="submission" date="2017-03" db="EMBL/GenBank/DDBJ databases">
        <title>Genome sequence of Clostridium hungatei DSM 14427.</title>
        <authorList>
            <person name="Poehlein A."/>
            <person name="Daniel R."/>
        </authorList>
    </citation>
    <scope>NUCLEOTIDE SEQUENCE [LARGE SCALE GENOMIC DNA]</scope>
    <source>
        <strain evidence="2 3">DSM 14427</strain>
    </source>
</reference>
<accession>A0A1V4SM02</accession>
<gene>
    <name evidence="2" type="ORF">CLHUN_11440</name>
</gene>
<dbReference type="AlphaFoldDB" id="A0A1V4SM02"/>
<feature type="transmembrane region" description="Helical" evidence="1">
    <location>
        <begin position="196"/>
        <end position="216"/>
    </location>
</feature>
<evidence type="ECO:0008006" key="4">
    <source>
        <dbReference type="Google" id="ProtNLM"/>
    </source>
</evidence>
<dbReference type="EMBL" id="MZGX01000006">
    <property type="protein sequence ID" value="OPX44912.1"/>
    <property type="molecule type" value="Genomic_DNA"/>
</dbReference>
<name>A0A1V4SM02_RUMHU</name>
<feature type="transmembrane region" description="Helical" evidence="1">
    <location>
        <begin position="418"/>
        <end position="437"/>
    </location>
</feature>
<evidence type="ECO:0000256" key="1">
    <source>
        <dbReference type="SAM" id="Phobius"/>
    </source>
</evidence>
<feature type="transmembrane region" description="Helical" evidence="1">
    <location>
        <begin position="44"/>
        <end position="67"/>
    </location>
</feature>
<protein>
    <recommendedName>
        <fullName evidence="4">Glycosyltransferase RgtA/B/C/D-like domain-containing protein</fullName>
    </recommendedName>
</protein>
<feature type="transmembrane region" description="Helical" evidence="1">
    <location>
        <begin position="458"/>
        <end position="476"/>
    </location>
</feature>
<comment type="caution">
    <text evidence="2">The sequence shown here is derived from an EMBL/GenBank/DDBJ whole genome shotgun (WGS) entry which is preliminary data.</text>
</comment>
<keyword evidence="1" id="KW-1133">Transmembrane helix</keyword>
<feature type="transmembrane region" description="Helical" evidence="1">
    <location>
        <begin position="245"/>
        <end position="261"/>
    </location>
</feature>
<evidence type="ECO:0000313" key="2">
    <source>
        <dbReference type="EMBL" id="OPX44912.1"/>
    </source>
</evidence>
<feature type="transmembrane region" description="Helical" evidence="1">
    <location>
        <begin position="172"/>
        <end position="190"/>
    </location>
</feature>
<feature type="transmembrane region" description="Helical" evidence="1">
    <location>
        <begin position="268"/>
        <end position="288"/>
    </location>
</feature>
<feature type="transmembrane region" description="Helical" evidence="1">
    <location>
        <begin position="482"/>
        <end position="501"/>
    </location>
</feature>